<evidence type="ECO:0000256" key="3">
    <source>
        <dbReference type="ARBA" id="ARBA00022989"/>
    </source>
</evidence>
<feature type="transmembrane region" description="Helical" evidence="5">
    <location>
        <begin position="28"/>
        <end position="45"/>
    </location>
</feature>
<dbReference type="Proteomes" id="UP000020077">
    <property type="component" value="Unassembled WGS sequence"/>
</dbReference>
<dbReference type="InterPro" id="IPR003825">
    <property type="entry name" value="Colicin-V_CvpA"/>
</dbReference>
<keyword evidence="4 5" id="KW-0472">Membrane</keyword>
<reference evidence="6 7" key="1">
    <citation type="submission" date="2014-02" db="EMBL/GenBank/DDBJ databases">
        <title>Expanding our view of genomic diversity in Candidatus Accumulibacter clades.</title>
        <authorList>
            <person name="Skennerton C.T."/>
            <person name="Barr J.J."/>
            <person name="Slater F.R."/>
            <person name="Bond P.L."/>
            <person name="Tyson G.W."/>
        </authorList>
    </citation>
    <scope>NUCLEOTIDE SEQUENCE [LARGE SCALE GENOMIC DNA]</scope>
    <source>
        <strain evidence="7">BA-91</strain>
    </source>
</reference>
<sequence length="162" mass="17725">MTVFDYLVLLIVATSLLLGMWRGVVGEIIALVAWVLAFFAAKWWGTPLAHWFTAISDPTLRIVAGWVAVFMATLVIMALLRLTVRSLIKALGMTLSDRLLGLLFGVARGLAIVLLLVAVGGMTALPKEKWWSEAYFAAPLETAVLASKPWLPSDVAKRIRFG</sequence>
<feature type="transmembrane region" description="Helical" evidence="5">
    <location>
        <begin position="100"/>
        <end position="125"/>
    </location>
</feature>
<evidence type="ECO:0000313" key="6">
    <source>
        <dbReference type="EMBL" id="KFB71250.1"/>
    </source>
</evidence>
<keyword evidence="3 5" id="KW-1133">Transmembrane helix</keyword>
<dbReference type="PANTHER" id="PTHR36926">
    <property type="entry name" value="COLICIN V PRODUCTION PROTEIN"/>
    <property type="match status" value="1"/>
</dbReference>
<proteinExistence type="predicted"/>
<evidence type="ECO:0000313" key="7">
    <source>
        <dbReference type="Proteomes" id="UP000020077"/>
    </source>
</evidence>
<protein>
    <submittedName>
        <fullName evidence="6">Pur regulon 18 kDa protein</fullName>
    </submittedName>
</protein>
<dbReference type="EMBL" id="JDVG02000571">
    <property type="protein sequence ID" value="KFB71250.1"/>
    <property type="molecule type" value="Genomic_DNA"/>
</dbReference>
<evidence type="ECO:0000256" key="4">
    <source>
        <dbReference type="ARBA" id="ARBA00023136"/>
    </source>
</evidence>
<organism evidence="6 7">
    <name type="scientific">Candidatus Accumulibacter phosphatis</name>
    <dbReference type="NCBI Taxonomy" id="327160"/>
    <lineage>
        <taxon>Bacteria</taxon>
        <taxon>Pseudomonadati</taxon>
        <taxon>Pseudomonadota</taxon>
        <taxon>Betaproteobacteria</taxon>
        <taxon>Candidatus Accumulibacter</taxon>
    </lineage>
</organism>
<keyword evidence="2 5" id="KW-0812">Transmembrane</keyword>
<dbReference type="PANTHER" id="PTHR36926:SF1">
    <property type="entry name" value="COLICIN V PRODUCTION PROTEIN"/>
    <property type="match status" value="1"/>
</dbReference>
<accession>A0A080LUB7</accession>
<dbReference type="AlphaFoldDB" id="A0A080LUB7"/>
<comment type="caution">
    <text evidence="6">The sequence shown here is derived from an EMBL/GenBank/DDBJ whole genome shotgun (WGS) entry which is preliminary data.</text>
</comment>
<name>A0A080LUB7_9PROT</name>
<dbReference type="GO" id="GO:0009403">
    <property type="term" value="P:toxin biosynthetic process"/>
    <property type="evidence" value="ECO:0007669"/>
    <property type="project" value="InterPro"/>
</dbReference>
<dbReference type="GO" id="GO:0016020">
    <property type="term" value="C:membrane"/>
    <property type="evidence" value="ECO:0007669"/>
    <property type="project" value="UniProtKB-SubCell"/>
</dbReference>
<feature type="transmembrane region" description="Helical" evidence="5">
    <location>
        <begin position="6"/>
        <end position="21"/>
    </location>
</feature>
<gene>
    <name evidence="6" type="primary">cvpA</name>
    <name evidence="6" type="ORF">AW09_003623</name>
</gene>
<dbReference type="Pfam" id="PF02674">
    <property type="entry name" value="Colicin_V"/>
    <property type="match status" value="1"/>
</dbReference>
<evidence type="ECO:0000256" key="5">
    <source>
        <dbReference type="SAM" id="Phobius"/>
    </source>
</evidence>
<feature type="transmembrane region" description="Helical" evidence="5">
    <location>
        <begin position="60"/>
        <end position="80"/>
    </location>
</feature>
<dbReference type="InterPro" id="IPR052719">
    <property type="entry name" value="CvpA-like"/>
</dbReference>
<comment type="subcellular location">
    <subcellularLocation>
        <location evidence="1">Membrane</location>
        <topology evidence="1">Multi-pass membrane protein</topology>
    </subcellularLocation>
</comment>
<evidence type="ECO:0000256" key="1">
    <source>
        <dbReference type="ARBA" id="ARBA00004141"/>
    </source>
</evidence>
<evidence type="ECO:0000256" key="2">
    <source>
        <dbReference type="ARBA" id="ARBA00022692"/>
    </source>
</evidence>